<evidence type="ECO:0000256" key="4">
    <source>
        <dbReference type="ARBA" id="ARBA00022490"/>
    </source>
</evidence>
<keyword evidence="4" id="KW-0963">Cytoplasm</keyword>
<evidence type="ECO:0000256" key="1">
    <source>
        <dbReference type="ARBA" id="ARBA00004496"/>
    </source>
</evidence>
<dbReference type="GO" id="GO:0000176">
    <property type="term" value="C:nuclear exosome (RNase complex)"/>
    <property type="evidence" value="ECO:0007669"/>
    <property type="project" value="TreeGrafter"/>
</dbReference>
<dbReference type="SUPFAM" id="SSF50249">
    <property type="entry name" value="Nucleic acid-binding proteins"/>
    <property type="match status" value="1"/>
</dbReference>
<comment type="similarity">
    <text evidence="3">Belongs to the RRP40 family.</text>
</comment>
<name>A0A0D8XNN3_DICVI</name>
<evidence type="ECO:0000313" key="13">
    <source>
        <dbReference type="Proteomes" id="UP000053766"/>
    </source>
</evidence>
<dbReference type="GO" id="GO:0071051">
    <property type="term" value="P:poly(A)-dependent snoRNA 3'-end processing"/>
    <property type="evidence" value="ECO:0007669"/>
    <property type="project" value="TreeGrafter"/>
</dbReference>
<dbReference type="Gene3D" id="3.30.1370.10">
    <property type="entry name" value="K Homology domain, type 1"/>
    <property type="match status" value="1"/>
</dbReference>
<dbReference type="PANTHER" id="PTHR21321">
    <property type="entry name" value="PNAS-3 RELATED"/>
    <property type="match status" value="1"/>
</dbReference>
<evidence type="ECO:0000256" key="2">
    <source>
        <dbReference type="ARBA" id="ARBA00004604"/>
    </source>
</evidence>
<evidence type="ECO:0000256" key="9">
    <source>
        <dbReference type="ARBA" id="ARBA00030615"/>
    </source>
</evidence>
<dbReference type="InterPro" id="IPR037319">
    <property type="entry name" value="Rrp40_S1"/>
</dbReference>
<dbReference type="InterPro" id="IPR012340">
    <property type="entry name" value="NA-bd_OB-fold"/>
</dbReference>
<evidence type="ECO:0000256" key="5">
    <source>
        <dbReference type="ARBA" id="ARBA00022552"/>
    </source>
</evidence>
<dbReference type="OrthoDB" id="340500at2759"/>
<dbReference type="GO" id="GO:0003723">
    <property type="term" value="F:RNA binding"/>
    <property type="evidence" value="ECO:0007669"/>
    <property type="project" value="UniProtKB-KW"/>
</dbReference>
<dbReference type="PANTHER" id="PTHR21321:SF1">
    <property type="entry name" value="EXOSOME COMPLEX COMPONENT RRP40"/>
    <property type="match status" value="1"/>
</dbReference>
<dbReference type="InterPro" id="IPR004088">
    <property type="entry name" value="KH_dom_type_1"/>
</dbReference>
<dbReference type="GO" id="GO:0010468">
    <property type="term" value="P:regulation of gene expression"/>
    <property type="evidence" value="ECO:0007669"/>
    <property type="project" value="UniProtKB-ARBA"/>
</dbReference>
<keyword evidence="6" id="KW-0271">Exosome</keyword>
<keyword evidence="5" id="KW-0698">rRNA processing</keyword>
<feature type="domain" description="K Homology" evidence="11">
    <location>
        <begin position="174"/>
        <end position="219"/>
    </location>
</feature>
<protein>
    <recommendedName>
        <fullName evidence="10">Exosome complex component RRP40</fullName>
    </recommendedName>
    <alternativeName>
        <fullName evidence="9">Ribosomal RNA-processing protein 40</fullName>
    </alternativeName>
</protein>
<dbReference type="GO" id="GO:0071034">
    <property type="term" value="P:CUT catabolic process"/>
    <property type="evidence" value="ECO:0007669"/>
    <property type="project" value="TreeGrafter"/>
</dbReference>
<reference evidence="12 13" key="1">
    <citation type="submission" date="2013-11" db="EMBL/GenBank/DDBJ databases">
        <title>Draft genome of the bovine lungworm Dictyocaulus viviparus.</title>
        <authorList>
            <person name="Mitreva M."/>
        </authorList>
    </citation>
    <scope>NUCLEOTIDE SEQUENCE [LARGE SCALE GENOMIC DNA]</scope>
    <source>
        <strain evidence="12 13">HannoverDv2000</strain>
    </source>
</reference>
<dbReference type="GO" id="GO:0005730">
    <property type="term" value="C:nucleolus"/>
    <property type="evidence" value="ECO:0007669"/>
    <property type="project" value="UniProtKB-SubCell"/>
</dbReference>
<keyword evidence="7" id="KW-0694">RNA-binding</keyword>
<dbReference type="GO" id="GO:0071035">
    <property type="term" value="P:nuclear polyadenylation-dependent rRNA catabolic process"/>
    <property type="evidence" value="ECO:0007669"/>
    <property type="project" value="TreeGrafter"/>
</dbReference>
<dbReference type="GO" id="GO:0071038">
    <property type="term" value="P:TRAMP-dependent tRNA surveillance pathway"/>
    <property type="evidence" value="ECO:0007669"/>
    <property type="project" value="TreeGrafter"/>
</dbReference>
<organism evidence="12 13">
    <name type="scientific">Dictyocaulus viviparus</name>
    <name type="common">Bovine lungworm</name>
    <dbReference type="NCBI Taxonomy" id="29172"/>
    <lineage>
        <taxon>Eukaryota</taxon>
        <taxon>Metazoa</taxon>
        <taxon>Ecdysozoa</taxon>
        <taxon>Nematoda</taxon>
        <taxon>Chromadorea</taxon>
        <taxon>Rhabditida</taxon>
        <taxon>Rhabditina</taxon>
        <taxon>Rhabditomorpha</taxon>
        <taxon>Strongyloidea</taxon>
        <taxon>Metastrongylidae</taxon>
        <taxon>Dictyocaulus</taxon>
    </lineage>
</organism>
<dbReference type="InterPro" id="IPR049469">
    <property type="entry name" value="RRP40_KH-I"/>
</dbReference>
<dbReference type="GO" id="GO:0034475">
    <property type="term" value="P:U4 snRNA 3'-end processing"/>
    <property type="evidence" value="ECO:0007669"/>
    <property type="project" value="TreeGrafter"/>
</dbReference>
<comment type="subcellular location">
    <subcellularLocation>
        <location evidence="1">Cytoplasm</location>
    </subcellularLocation>
    <subcellularLocation>
        <location evidence="2">Nucleus</location>
        <location evidence="2">Nucleolus</location>
    </subcellularLocation>
</comment>
<dbReference type="Proteomes" id="UP000053766">
    <property type="component" value="Unassembled WGS sequence"/>
</dbReference>
<dbReference type="FunFam" id="2.40.50.140:FF:000112">
    <property type="entry name" value="Exosome complex component RRP40"/>
    <property type="match status" value="1"/>
</dbReference>
<accession>A0A0D8XNN3</accession>
<evidence type="ECO:0000256" key="8">
    <source>
        <dbReference type="ARBA" id="ARBA00023242"/>
    </source>
</evidence>
<evidence type="ECO:0000256" key="6">
    <source>
        <dbReference type="ARBA" id="ARBA00022835"/>
    </source>
</evidence>
<dbReference type="EMBL" id="KN716413">
    <property type="protein sequence ID" value="KJH45347.1"/>
    <property type="molecule type" value="Genomic_DNA"/>
</dbReference>
<evidence type="ECO:0000313" key="12">
    <source>
        <dbReference type="EMBL" id="KJH45347.1"/>
    </source>
</evidence>
<dbReference type="InterPro" id="IPR036612">
    <property type="entry name" value="KH_dom_type_1_sf"/>
</dbReference>
<evidence type="ECO:0000259" key="11">
    <source>
        <dbReference type="Pfam" id="PF15985"/>
    </source>
</evidence>
<evidence type="ECO:0000256" key="10">
    <source>
        <dbReference type="ARBA" id="ARBA00069899"/>
    </source>
</evidence>
<dbReference type="FunFam" id="3.30.1370.10:FF:000038">
    <property type="entry name" value="exosome complex component RRP40"/>
    <property type="match status" value="1"/>
</dbReference>
<dbReference type="Pfam" id="PF21262">
    <property type="entry name" value="RRP40_S1"/>
    <property type="match status" value="1"/>
</dbReference>
<evidence type="ECO:0000256" key="3">
    <source>
        <dbReference type="ARBA" id="ARBA00007841"/>
    </source>
</evidence>
<evidence type="ECO:0000256" key="7">
    <source>
        <dbReference type="ARBA" id="ARBA00022884"/>
    </source>
</evidence>
<dbReference type="Gene3D" id="2.40.50.140">
    <property type="entry name" value="Nucleic acid-binding proteins"/>
    <property type="match status" value="1"/>
</dbReference>
<dbReference type="InterPro" id="IPR026699">
    <property type="entry name" value="Exosome_RNA_bind1/RRP40/RRP4"/>
</dbReference>
<dbReference type="GO" id="GO:0000177">
    <property type="term" value="C:cytoplasmic exosome (RNase complex)"/>
    <property type="evidence" value="ECO:0007669"/>
    <property type="project" value="TreeGrafter"/>
</dbReference>
<gene>
    <name evidence="12" type="ORF">DICVIV_08623</name>
</gene>
<reference evidence="13" key="2">
    <citation type="journal article" date="2016" name="Sci. Rep.">
        <title>Dictyocaulus viviparus genome, variome and transcriptome elucidate lungworm biology and support future intervention.</title>
        <authorList>
            <person name="McNulty S.N."/>
            <person name="Strube C."/>
            <person name="Rosa B.A."/>
            <person name="Martin J.C."/>
            <person name="Tyagi R."/>
            <person name="Choi Y.J."/>
            <person name="Wang Q."/>
            <person name="Hallsworth Pepin K."/>
            <person name="Zhang X."/>
            <person name="Ozersky P."/>
            <person name="Wilson R.K."/>
            <person name="Sternberg P.W."/>
            <person name="Gasser R.B."/>
            <person name="Mitreva M."/>
        </authorList>
    </citation>
    <scope>NUCLEOTIDE SEQUENCE [LARGE SCALE GENOMIC DNA]</scope>
    <source>
        <strain evidence="13">HannoverDv2000</strain>
    </source>
</reference>
<proteinExistence type="inferred from homology"/>
<dbReference type="GO" id="GO:0000467">
    <property type="term" value="P:exonucleolytic trimming to generate mature 3'-end of 5.8S rRNA from tricistronic rRNA transcript (SSU-rRNA, 5.8S rRNA, LSU-rRNA)"/>
    <property type="evidence" value="ECO:0007669"/>
    <property type="project" value="TreeGrafter"/>
</dbReference>
<keyword evidence="8" id="KW-0539">Nucleus</keyword>
<dbReference type="AlphaFoldDB" id="A0A0D8XNN3"/>
<dbReference type="SUPFAM" id="SSF54791">
    <property type="entry name" value="Eukaryotic type KH-domain (KH-domain type I)"/>
    <property type="match status" value="1"/>
</dbReference>
<dbReference type="CDD" id="cd05790">
    <property type="entry name" value="S1_Rrp40"/>
    <property type="match status" value="1"/>
</dbReference>
<dbReference type="STRING" id="29172.A0A0D8XNN3"/>
<keyword evidence="13" id="KW-1185">Reference proteome</keyword>
<dbReference type="CDD" id="cd22526">
    <property type="entry name" value="KH-I_Rrp40"/>
    <property type="match status" value="1"/>
</dbReference>
<dbReference type="Pfam" id="PF15985">
    <property type="entry name" value="KH_6"/>
    <property type="match status" value="1"/>
</dbReference>
<sequence>MGAAVYTHGLTDLRSLKEVESMEMLNRMTSVCLPGDELTTRIPKERIRIVGYGIVPNRECDELIARQPGVFCIDNDKCWINVYSKRYVAEKGDRIIGIVTGSVGEFYKLDIGTAEHATISFLAFEGATKRNRPDLKIGDVIYAQVSDEFAHTDIELTCINALSRARGLGVLSGGFLFKVSCNLARRLLSNQSHLLELLGNHYKFEITVGLNGRIWLKGAVHSHIIIIHNIIKWSEYVLECDIPKFVEDGIRKMSFPTHDNTREDQVVEASS</sequence>